<evidence type="ECO:0000313" key="2">
    <source>
        <dbReference type="EMBL" id="KAL3754980.1"/>
    </source>
</evidence>
<dbReference type="EMBL" id="JBJKBG010000001">
    <property type="protein sequence ID" value="KAL3754980.1"/>
    <property type="molecule type" value="Genomic_DNA"/>
</dbReference>
<accession>A0ABD3M365</accession>
<sequence>MELGARLRIQNEEFLSAQKTWSRYQHKLTISEAERQHYKRLHDEAEKALRDTVQEVKNQRALVLHNVEDAKAFMKIMPAHFQDHGRLEQVEVYAELPSSMKTAMHKILGANLYLTNTV</sequence>
<dbReference type="Proteomes" id="UP001634007">
    <property type="component" value="Unassembled WGS sequence"/>
</dbReference>
<keyword evidence="3" id="KW-1185">Reference proteome</keyword>
<name>A0ABD3M365_EUCGL</name>
<comment type="caution">
    <text evidence="2">The sequence shown here is derived from an EMBL/GenBank/DDBJ whole genome shotgun (WGS) entry which is preliminary data.</text>
</comment>
<dbReference type="AlphaFoldDB" id="A0ABD3M365"/>
<evidence type="ECO:0000256" key="1">
    <source>
        <dbReference type="SAM" id="Coils"/>
    </source>
</evidence>
<evidence type="ECO:0000313" key="3">
    <source>
        <dbReference type="Proteomes" id="UP001634007"/>
    </source>
</evidence>
<keyword evidence="1" id="KW-0175">Coiled coil</keyword>
<protein>
    <submittedName>
        <fullName evidence="2">Uncharacterized protein</fullName>
    </submittedName>
</protein>
<gene>
    <name evidence="2" type="ORF">ACJRO7_002112</name>
</gene>
<proteinExistence type="predicted"/>
<reference evidence="2 3" key="1">
    <citation type="submission" date="2024-11" db="EMBL/GenBank/DDBJ databases">
        <title>Chromosome-level genome assembly of Eucalyptus globulus Labill. provides insights into its genome evolution.</title>
        <authorList>
            <person name="Li X."/>
        </authorList>
    </citation>
    <scope>NUCLEOTIDE SEQUENCE [LARGE SCALE GENOMIC DNA]</scope>
    <source>
        <strain evidence="2">CL2024</strain>
        <tissue evidence="2">Fresh tender leaves</tissue>
    </source>
</reference>
<organism evidence="2 3">
    <name type="scientific">Eucalyptus globulus</name>
    <name type="common">Tasmanian blue gum</name>
    <dbReference type="NCBI Taxonomy" id="34317"/>
    <lineage>
        <taxon>Eukaryota</taxon>
        <taxon>Viridiplantae</taxon>
        <taxon>Streptophyta</taxon>
        <taxon>Embryophyta</taxon>
        <taxon>Tracheophyta</taxon>
        <taxon>Spermatophyta</taxon>
        <taxon>Magnoliopsida</taxon>
        <taxon>eudicotyledons</taxon>
        <taxon>Gunneridae</taxon>
        <taxon>Pentapetalae</taxon>
        <taxon>rosids</taxon>
        <taxon>malvids</taxon>
        <taxon>Myrtales</taxon>
        <taxon>Myrtaceae</taxon>
        <taxon>Myrtoideae</taxon>
        <taxon>Eucalypteae</taxon>
        <taxon>Eucalyptus</taxon>
    </lineage>
</organism>
<feature type="coiled-coil region" evidence="1">
    <location>
        <begin position="35"/>
        <end position="62"/>
    </location>
</feature>